<dbReference type="EMBL" id="CP072649">
    <property type="protein sequence ID" value="QUW04448.1"/>
    <property type="molecule type" value="Genomic_DNA"/>
</dbReference>
<feature type="region of interest" description="Disordered" evidence="1">
    <location>
        <begin position="43"/>
        <end position="68"/>
    </location>
</feature>
<dbReference type="RefSeq" id="WP_211430337.1">
    <property type="nucleotide sequence ID" value="NZ_CP072649.1"/>
</dbReference>
<keyword evidence="2" id="KW-0732">Signal</keyword>
<dbReference type="Pfam" id="PF14326">
    <property type="entry name" value="DUF4384"/>
    <property type="match status" value="1"/>
</dbReference>
<sequence length="281" mass="30914">MSSLRCLFNAGFAAGVILASAGLPLAQGLTDGGDQTRDAFIRTRPTTTKSPRPVAARNKSPKAVPTNPASLEPLGLGYTLYAKNRQGRPERVDPRQVFNTGDEIRFVVEANQDGYFYVFNADSKGALRMIYPHARLQNGDNFIRGHVPYQIPSDKESDPDAQWFAFLTPGEVREKIFFVFSRAPLPDIPTNERLIQAVRQSGQEVWTPPAGVWSRVELALEQPVKRTVQRSELGRVQDPVEAVAITREIGLRPSVAAPSVIHLSESAKVDTLVAGLELVKQ</sequence>
<feature type="domain" description="DUF4384" evidence="3">
    <location>
        <begin position="98"/>
        <end position="181"/>
    </location>
</feature>
<evidence type="ECO:0000259" key="3">
    <source>
        <dbReference type="Pfam" id="PF14326"/>
    </source>
</evidence>
<accession>A0ABX8BBY1</accession>
<name>A0ABX8BBY1_9BACT</name>
<keyword evidence="5" id="KW-1185">Reference proteome</keyword>
<evidence type="ECO:0000256" key="2">
    <source>
        <dbReference type="SAM" id="SignalP"/>
    </source>
</evidence>
<reference evidence="4 5" key="1">
    <citation type="submission" date="2021-03" db="EMBL/GenBank/DDBJ databases">
        <title>Genomic and phenotypic characterization of Chloracidobacterium isolates provides evidence for multiple species.</title>
        <authorList>
            <person name="Saini M.K."/>
            <person name="Costas A.M.G."/>
            <person name="Tank M."/>
            <person name="Bryant D.A."/>
        </authorList>
    </citation>
    <scope>NUCLEOTIDE SEQUENCE [LARGE SCALE GENOMIC DNA]</scope>
    <source>
        <strain evidence="4 5">BV2-C</strain>
    </source>
</reference>
<evidence type="ECO:0000313" key="5">
    <source>
        <dbReference type="Proteomes" id="UP000676506"/>
    </source>
</evidence>
<dbReference type="Proteomes" id="UP000676506">
    <property type="component" value="Chromosome 2"/>
</dbReference>
<feature type="compositionally biased region" description="Low complexity" evidence="1">
    <location>
        <begin position="43"/>
        <end position="53"/>
    </location>
</feature>
<feature type="chain" id="PRO_5046798549" evidence="2">
    <location>
        <begin position="22"/>
        <end position="281"/>
    </location>
</feature>
<feature type="signal peptide" evidence="2">
    <location>
        <begin position="1"/>
        <end position="21"/>
    </location>
</feature>
<evidence type="ECO:0000313" key="4">
    <source>
        <dbReference type="EMBL" id="QUW04448.1"/>
    </source>
</evidence>
<protein>
    <submittedName>
        <fullName evidence="4">DUF4384 domain-containing protein</fullName>
    </submittedName>
</protein>
<evidence type="ECO:0000256" key="1">
    <source>
        <dbReference type="SAM" id="MobiDB-lite"/>
    </source>
</evidence>
<gene>
    <name evidence="4" type="ORF">J8C06_11670</name>
</gene>
<proteinExistence type="predicted"/>
<organism evidence="4 5">
    <name type="scientific">Chloracidobacterium validum</name>
    <dbReference type="NCBI Taxonomy" id="2821543"/>
    <lineage>
        <taxon>Bacteria</taxon>
        <taxon>Pseudomonadati</taxon>
        <taxon>Acidobacteriota</taxon>
        <taxon>Terriglobia</taxon>
        <taxon>Terriglobales</taxon>
        <taxon>Acidobacteriaceae</taxon>
        <taxon>Chloracidobacterium</taxon>
    </lineage>
</organism>
<dbReference type="InterPro" id="IPR025493">
    <property type="entry name" value="DUF4384"/>
</dbReference>